<dbReference type="InterPro" id="IPR037167">
    <property type="entry name" value="Peptidase_S11_C_sf"/>
</dbReference>
<keyword evidence="5" id="KW-0121">Carboxypeptidase</keyword>
<dbReference type="InterPro" id="IPR012338">
    <property type="entry name" value="Beta-lactam/transpept-like"/>
</dbReference>
<dbReference type="PANTHER" id="PTHR21581">
    <property type="entry name" value="D-ALANYL-D-ALANINE CARBOXYPEPTIDASE"/>
    <property type="match status" value="1"/>
</dbReference>
<accession>A0ABU9LRN9</accession>
<comment type="caution">
    <text evidence="15">The sequence shown here is derived from an EMBL/GenBank/DDBJ whole genome shotgun (WGS) entry which is preliminary data.</text>
</comment>
<dbReference type="RefSeq" id="WP_068456843.1">
    <property type="nucleotide sequence ID" value="NZ_CP147847.1"/>
</dbReference>
<name>A0ABU9LRN9_9BACL</name>
<feature type="domain" description="Peptidase S11 D-Ala-D-Ala carboxypeptidase A C-terminal" evidence="14">
    <location>
        <begin position="314"/>
        <end position="416"/>
    </location>
</feature>
<evidence type="ECO:0000313" key="16">
    <source>
        <dbReference type="Proteomes" id="UP001398420"/>
    </source>
</evidence>
<evidence type="ECO:0000256" key="12">
    <source>
        <dbReference type="ARBA" id="ARBA00034000"/>
    </source>
</evidence>
<comment type="function">
    <text evidence="1">Removes C-terminal D-alanyl residues from sugar-peptide cell wall precursors.</text>
</comment>
<dbReference type="EMBL" id="JBCEWA010000017">
    <property type="protein sequence ID" value="MEL5989621.1"/>
    <property type="molecule type" value="Genomic_DNA"/>
</dbReference>
<dbReference type="InterPro" id="IPR012907">
    <property type="entry name" value="Peptidase_S11_C"/>
</dbReference>
<keyword evidence="8 15" id="KW-0378">Hydrolase</keyword>
<evidence type="ECO:0000259" key="14">
    <source>
        <dbReference type="SMART" id="SM00936"/>
    </source>
</evidence>
<evidence type="ECO:0000256" key="10">
    <source>
        <dbReference type="ARBA" id="ARBA00022984"/>
    </source>
</evidence>
<dbReference type="Gene3D" id="3.40.710.10">
    <property type="entry name" value="DD-peptidase/beta-lactamase superfamily"/>
    <property type="match status" value="1"/>
</dbReference>
<reference evidence="15 16" key="1">
    <citation type="submission" date="2024-04" db="EMBL/GenBank/DDBJ databases">
        <authorList>
            <person name="Wu Y.S."/>
            <person name="Zhang L."/>
        </authorList>
    </citation>
    <scope>NUCLEOTIDE SEQUENCE [LARGE SCALE GENOMIC DNA]</scope>
    <source>
        <strain evidence="15 16">KG-01</strain>
    </source>
</reference>
<comment type="catalytic activity">
    <reaction evidence="12">
        <text>Preferential cleavage: (Ac)2-L-Lys-D-Ala-|-D-Ala. Also transpeptidation of peptidyl-alanyl moieties that are N-acyl substituents of D-alanine.</text>
        <dbReference type="EC" id="3.4.16.4"/>
    </reaction>
</comment>
<evidence type="ECO:0000256" key="1">
    <source>
        <dbReference type="ARBA" id="ARBA00003217"/>
    </source>
</evidence>
<evidence type="ECO:0000256" key="9">
    <source>
        <dbReference type="ARBA" id="ARBA00022960"/>
    </source>
</evidence>
<dbReference type="SUPFAM" id="SSF69189">
    <property type="entry name" value="Penicillin-binding protein associated domain"/>
    <property type="match status" value="1"/>
</dbReference>
<dbReference type="InterPro" id="IPR015956">
    <property type="entry name" value="Peniciliin-bd_prot_C_sf"/>
</dbReference>
<keyword evidence="16" id="KW-1185">Reference proteome</keyword>
<evidence type="ECO:0000256" key="13">
    <source>
        <dbReference type="RuleBase" id="RU004016"/>
    </source>
</evidence>
<dbReference type="Proteomes" id="UP001398420">
    <property type="component" value="Unassembled WGS sequence"/>
</dbReference>
<keyword evidence="11" id="KW-0961">Cell wall biogenesis/degradation</keyword>
<dbReference type="SMART" id="SM00936">
    <property type="entry name" value="PBP5_C"/>
    <property type="match status" value="1"/>
</dbReference>
<dbReference type="Pfam" id="PF00768">
    <property type="entry name" value="Peptidase_S11"/>
    <property type="match status" value="1"/>
</dbReference>
<evidence type="ECO:0000256" key="11">
    <source>
        <dbReference type="ARBA" id="ARBA00023316"/>
    </source>
</evidence>
<gene>
    <name evidence="15" type="ORF">AAF454_14555</name>
</gene>
<dbReference type="PRINTS" id="PR00725">
    <property type="entry name" value="DADACBPTASE1"/>
</dbReference>
<dbReference type="Pfam" id="PF07943">
    <property type="entry name" value="PBP5_C"/>
    <property type="match status" value="1"/>
</dbReference>
<evidence type="ECO:0000256" key="2">
    <source>
        <dbReference type="ARBA" id="ARBA00004752"/>
    </source>
</evidence>
<comment type="similarity">
    <text evidence="3 13">Belongs to the peptidase S11 family.</text>
</comment>
<protein>
    <recommendedName>
        <fullName evidence="4">serine-type D-Ala-D-Ala carboxypeptidase</fullName>
        <ecNumber evidence="4">3.4.16.4</ecNumber>
    </recommendedName>
</protein>
<keyword evidence="10" id="KW-0573">Peptidoglycan synthesis</keyword>
<dbReference type="InterPro" id="IPR018044">
    <property type="entry name" value="Peptidase_S11"/>
</dbReference>
<evidence type="ECO:0000313" key="15">
    <source>
        <dbReference type="EMBL" id="MEL5989621.1"/>
    </source>
</evidence>
<dbReference type="SUPFAM" id="SSF56601">
    <property type="entry name" value="beta-lactamase/transpeptidase-like"/>
    <property type="match status" value="1"/>
</dbReference>
<evidence type="ECO:0000256" key="4">
    <source>
        <dbReference type="ARBA" id="ARBA00012448"/>
    </source>
</evidence>
<evidence type="ECO:0000256" key="8">
    <source>
        <dbReference type="ARBA" id="ARBA00022801"/>
    </source>
</evidence>
<keyword evidence="6" id="KW-0645">Protease</keyword>
<evidence type="ECO:0000256" key="5">
    <source>
        <dbReference type="ARBA" id="ARBA00022645"/>
    </source>
</evidence>
<keyword evidence="9" id="KW-0133">Cell shape</keyword>
<dbReference type="PANTHER" id="PTHR21581:SF11">
    <property type="entry name" value="D-ALANYL-D-ALANINE CARBOXYPEPTIDASE DACA"/>
    <property type="match status" value="1"/>
</dbReference>
<evidence type="ECO:0000256" key="3">
    <source>
        <dbReference type="ARBA" id="ARBA00007164"/>
    </source>
</evidence>
<dbReference type="InterPro" id="IPR001967">
    <property type="entry name" value="Peptidase_S11_N"/>
</dbReference>
<proteinExistence type="inferred from homology"/>
<sequence length="439" mass="48454">MKNLQKNTIMQLTLSVVMFVSMILLAIPHQAKAAENLGIHAKAAILIDADTGKILYEKNAGKSLGIASMSKMMTEYILLDQVKAGKIKWDQKYKVSDYAYKISQDRALSNVPLRADGEYTIRELYDAMAIYSANAATIAIAETIAGSETEFLKLMNKKAKELGLTNYEFFNSSGLNNAQLQGMQPAGTPNKGENKMSARSVALLAYRLLKDHPEVLETSSIPSKVFRKGTDDAIKMDNWNFMLKGLVFEYEGVDGLKTGTTDYAGQCFTGTAKRGNTRLISVVMDATDADGNNENKKARFDATKALFDYGFNQFSTEKIVSKGQTFKGNETVAVENGKEKQVKVAAKEELSMMVKTNDAKEYTANVVLDKKSLNAPVKKGEVVGHIEVKNKAGKDYGFIDPKIKALEVVTTEAVEEKGWFTKVFSAIGDFFSNLWNKVF</sequence>
<dbReference type="GO" id="GO:0016787">
    <property type="term" value="F:hydrolase activity"/>
    <property type="evidence" value="ECO:0007669"/>
    <property type="project" value="UniProtKB-KW"/>
</dbReference>
<comment type="pathway">
    <text evidence="2">Cell wall biogenesis; peptidoglycan biosynthesis.</text>
</comment>
<dbReference type="Gene3D" id="2.60.410.10">
    <property type="entry name" value="D-Ala-D-Ala carboxypeptidase, C-terminal domain"/>
    <property type="match status" value="1"/>
</dbReference>
<evidence type="ECO:0000256" key="6">
    <source>
        <dbReference type="ARBA" id="ARBA00022670"/>
    </source>
</evidence>
<organism evidence="15 16">
    <name type="scientific">Kurthia gibsonii</name>
    <dbReference type="NCBI Taxonomy" id="33946"/>
    <lineage>
        <taxon>Bacteria</taxon>
        <taxon>Bacillati</taxon>
        <taxon>Bacillota</taxon>
        <taxon>Bacilli</taxon>
        <taxon>Bacillales</taxon>
        <taxon>Caryophanaceae</taxon>
        <taxon>Kurthia</taxon>
    </lineage>
</organism>
<keyword evidence="7" id="KW-0732">Signal</keyword>
<dbReference type="EC" id="3.4.16.4" evidence="4"/>
<evidence type="ECO:0000256" key="7">
    <source>
        <dbReference type="ARBA" id="ARBA00022729"/>
    </source>
</evidence>